<dbReference type="Proteomes" id="UP001231675">
    <property type="component" value="Unassembled WGS sequence"/>
</dbReference>
<gene>
    <name evidence="2" type="ORF">J2S47_001708</name>
</gene>
<name>A0ABT9LBV2_STRGD</name>
<keyword evidence="3" id="KW-1185">Reference proteome</keyword>
<protein>
    <submittedName>
        <fullName evidence="2">Uncharacterized protein</fullName>
    </submittedName>
</protein>
<organism evidence="2 3">
    <name type="scientific">Streptomyces griseoviridis</name>
    <dbReference type="NCBI Taxonomy" id="45398"/>
    <lineage>
        <taxon>Bacteria</taxon>
        <taxon>Bacillati</taxon>
        <taxon>Actinomycetota</taxon>
        <taxon>Actinomycetes</taxon>
        <taxon>Kitasatosporales</taxon>
        <taxon>Streptomycetaceae</taxon>
        <taxon>Streptomyces</taxon>
    </lineage>
</organism>
<feature type="region of interest" description="Disordered" evidence="1">
    <location>
        <begin position="34"/>
        <end position="63"/>
    </location>
</feature>
<proteinExistence type="predicted"/>
<reference evidence="2 3" key="1">
    <citation type="submission" date="2023-07" db="EMBL/GenBank/DDBJ databases">
        <title>Sequencing the genomes of 1000 actinobacteria strains.</title>
        <authorList>
            <person name="Klenk H.-P."/>
        </authorList>
    </citation>
    <scope>NUCLEOTIDE SEQUENCE [LARGE SCALE GENOMIC DNA]</scope>
    <source>
        <strain evidence="2 3">DSM 40229</strain>
    </source>
</reference>
<evidence type="ECO:0000256" key="1">
    <source>
        <dbReference type="SAM" id="MobiDB-lite"/>
    </source>
</evidence>
<evidence type="ECO:0000313" key="3">
    <source>
        <dbReference type="Proteomes" id="UP001231675"/>
    </source>
</evidence>
<feature type="compositionally biased region" description="Basic and acidic residues" evidence="1">
    <location>
        <begin position="53"/>
        <end position="63"/>
    </location>
</feature>
<sequence>MLEAEDRLRVEQVRLALAAPLVLTADVQRPVRGRDAGDGVRLGVPGGDLLGDDAERSRTLHDP</sequence>
<dbReference type="EMBL" id="JAURUD010000001">
    <property type="protein sequence ID" value="MDP9681206.1"/>
    <property type="molecule type" value="Genomic_DNA"/>
</dbReference>
<accession>A0ABT9LBV2</accession>
<comment type="caution">
    <text evidence="2">The sequence shown here is derived from an EMBL/GenBank/DDBJ whole genome shotgun (WGS) entry which is preliminary data.</text>
</comment>
<evidence type="ECO:0000313" key="2">
    <source>
        <dbReference type="EMBL" id="MDP9681206.1"/>
    </source>
</evidence>